<dbReference type="AlphaFoldDB" id="A0A5J5FAJ3"/>
<evidence type="ECO:0000313" key="3">
    <source>
        <dbReference type="EMBL" id="KAA8914147.1"/>
    </source>
</evidence>
<dbReference type="EMBL" id="VXIS01000008">
    <property type="protein sequence ID" value="KAA8914147.1"/>
    <property type="molecule type" value="Genomic_DNA"/>
</dbReference>
<name>A0A5J5FAJ3_9PEZI</name>
<protein>
    <submittedName>
        <fullName evidence="3">Uncharacterized protein</fullName>
    </submittedName>
</protein>
<keyword evidence="1" id="KW-0812">Transmembrane</keyword>
<dbReference type="InParanoid" id="A0A5J5FAJ3"/>
<gene>
    <name evidence="3" type="ORF">FN846DRAFT_886134</name>
</gene>
<organism evidence="3 4">
    <name type="scientific">Sphaerosporella brunnea</name>
    <dbReference type="NCBI Taxonomy" id="1250544"/>
    <lineage>
        <taxon>Eukaryota</taxon>
        <taxon>Fungi</taxon>
        <taxon>Dikarya</taxon>
        <taxon>Ascomycota</taxon>
        <taxon>Pezizomycotina</taxon>
        <taxon>Pezizomycetes</taxon>
        <taxon>Pezizales</taxon>
        <taxon>Pyronemataceae</taxon>
        <taxon>Sphaerosporella</taxon>
    </lineage>
</organism>
<keyword evidence="1" id="KW-0472">Membrane</keyword>
<reference evidence="3 4" key="1">
    <citation type="submission" date="2019-09" db="EMBL/GenBank/DDBJ databases">
        <title>Draft genome of the ectomycorrhizal ascomycete Sphaerosporella brunnea.</title>
        <authorList>
            <consortium name="DOE Joint Genome Institute"/>
            <person name="Benucci G.M."/>
            <person name="Marozzi G."/>
            <person name="Antonielli L."/>
            <person name="Sanchez S."/>
            <person name="Marco P."/>
            <person name="Wang X."/>
            <person name="Falini L.B."/>
            <person name="Barry K."/>
            <person name="Haridas S."/>
            <person name="Lipzen A."/>
            <person name="Labutti K."/>
            <person name="Grigoriev I.V."/>
            <person name="Murat C."/>
            <person name="Martin F."/>
            <person name="Albertini E."/>
            <person name="Donnini D."/>
            <person name="Bonito G."/>
        </authorList>
    </citation>
    <scope>NUCLEOTIDE SEQUENCE [LARGE SCALE GENOMIC DNA]</scope>
    <source>
        <strain evidence="3 4">Sb_GMNB300</strain>
    </source>
</reference>
<feature type="transmembrane region" description="Helical" evidence="1">
    <location>
        <begin position="75"/>
        <end position="98"/>
    </location>
</feature>
<evidence type="ECO:0000313" key="4">
    <source>
        <dbReference type="Proteomes" id="UP000326924"/>
    </source>
</evidence>
<proteinExistence type="predicted"/>
<feature type="chain" id="PRO_5023856351" evidence="2">
    <location>
        <begin position="22"/>
        <end position="239"/>
    </location>
</feature>
<sequence>MSIVGAISILVHVLLRVSVWAGSSGSTPSCLSTSSVRPPSSCGSTVSRRPCPHFGRLARVGLPPRVRLRRRLGPVIMWVYPMVSVYVLDSAGLIVWIYPLVAVYVFVSFELIVSVYPLVSAVSVNVLGLAPLSLNSGFLPGRSCSSKLRLFRLSTALAARLRRQSATTRSVVPRCNYTLAATMRVPTPTLAQAIRYAPRYNSASSMARLGNPQPCIAFINVSPPYPQPLSARVTGDPQL</sequence>
<evidence type="ECO:0000256" key="1">
    <source>
        <dbReference type="SAM" id="Phobius"/>
    </source>
</evidence>
<feature type="signal peptide" evidence="2">
    <location>
        <begin position="1"/>
        <end position="21"/>
    </location>
</feature>
<dbReference type="Proteomes" id="UP000326924">
    <property type="component" value="Unassembled WGS sequence"/>
</dbReference>
<keyword evidence="1" id="KW-1133">Transmembrane helix</keyword>
<feature type="transmembrane region" description="Helical" evidence="1">
    <location>
        <begin position="118"/>
        <end position="139"/>
    </location>
</feature>
<comment type="caution">
    <text evidence="3">The sequence shown here is derived from an EMBL/GenBank/DDBJ whole genome shotgun (WGS) entry which is preliminary data.</text>
</comment>
<accession>A0A5J5FAJ3</accession>
<evidence type="ECO:0000256" key="2">
    <source>
        <dbReference type="SAM" id="SignalP"/>
    </source>
</evidence>
<keyword evidence="4" id="KW-1185">Reference proteome</keyword>
<keyword evidence="2" id="KW-0732">Signal</keyword>